<dbReference type="PROSITE" id="PS50076">
    <property type="entry name" value="DNAJ_2"/>
    <property type="match status" value="1"/>
</dbReference>
<dbReference type="SUPFAM" id="SSF46565">
    <property type="entry name" value="Chaperone J-domain"/>
    <property type="match status" value="1"/>
</dbReference>
<accession>A0A1L0G953</accession>
<feature type="region of interest" description="Disordered" evidence="3">
    <location>
        <begin position="115"/>
        <end position="183"/>
    </location>
</feature>
<feature type="domain" description="J" evidence="4">
    <location>
        <begin position="6"/>
        <end position="71"/>
    </location>
</feature>
<evidence type="ECO:0000259" key="4">
    <source>
        <dbReference type="PROSITE" id="PS50076"/>
    </source>
</evidence>
<keyword evidence="1" id="KW-0143">Chaperone</keyword>
<dbReference type="InterPro" id="IPR036869">
    <property type="entry name" value="J_dom_sf"/>
</dbReference>
<dbReference type="InterPro" id="IPR001623">
    <property type="entry name" value="DnaJ_domain"/>
</dbReference>
<dbReference type="CDD" id="cd06257">
    <property type="entry name" value="DnaJ"/>
    <property type="match status" value="1"/>
</dbReference>
<feature type="compositionally biased region" description="Basic and acidic residues" evidence="3">
    <location>
        <begin position="151"/>
        <end position="170"/>
    </location>
</feature>
<proteinExistence type="predicted"/>
<dbReference type="PRINTS" id="PR00625">
    <property type="entry name" value="JDOMAIN"/>
</dbReference>
<evidence type="ECO:0000256" key="1">
    <source>
        <dbReference type="ARBA" id="ARBA00023186"/>
    </source>
</evidence>
<dbReference type="InterPro" id="IPR026894">
    <property type="entry name" value="DnaJ_X"/>
</dbReference>
<name>A0A1L0G953_9ASCO</name>
<keyword evidence="2" id="KW-0175">Coiled coil</keyword>
<dbReference type="Pfam" id="PF00226">
    <property type="entry name" value="DnaJ"/>
    <property type="match status" value="1"/>
</dbReference>
<feature type="compositionally biased region" description="Basic and acidic residues" evidence="3">
    <location>
        <begin position="355"/>
        <end position="371"/>
    </location>
</feature>
<dbReference type="SMART" id="SM00271">
    <property type="entry name" value="DnaJ"/>
    <property type="match status" value="1"/>
</dbReference>
<dbReference type="InterPro" id="IPR052814">
    <property type="entry name" value="Peroxisomal_DnaJ"/>
</dbReference>
<dbReference type="AlphaFoldDB" id="A0A1L0G953"/>
<dbReference type="FunFam" id="1.10.287.110:FF:000028">
    <property type="entry name" value="DnaJ domain protein"/>
    <property type="match status" value="1"/>
</dbReference>
<dbReference type="GO" id="GO:0005829">
    <property type="term" value="C:cytosol"/>
    <property type="evidence" value="ECO:0007669"/>
    <property type="project" value="TreeGrafter"/>
</dbReference>
<protein>
    <submittedName>
        <fullName evidence="5">CIC11C00000000003</fullName>
    </submittedName>
</protein>
<gene>
    <name evidence="5" type="ORF">SAMEA4029009_CIC11G00000000003</name>
</gene>
<evidence type="ECO:0000313" key="6">
    <source>
        <dbReference type="Proteomes" id="UP000182259"/>
    </source>
</evidence>
<dbReference type="PANTHER" id="PTHR45006">
    <property type="entry name" value="DNAJ-LIKE PROTEIN 1"/>
    <property type="match status" value="1"/>
</dbReference>
<dbReference type="Pfam" id="PF14308">
    <property type="entry name" value="DnaJ-X"/>
    <property type="match status" value="1"/>
</dbReference>
<dbReference type="GO" id="GO:0016558">
    <property type="term" value="P:protein import into peroxisome matrix"/>
    <property type="evidence" value="ECO:0007669"/>
    <property type="project" value="TreeGrafter"/>
</dbReference>
<evidence type="ECO:0000256" key="2">
    <source>
        <dbReference type="SAM" id="Coils"/>
    </source>
</evidence>
<evidence type="ECO:0000313" key="5">
    <source>
        <dbReference type="EMBL" id="SGZ52989.1"/>
    </source>
</evidence>
<feature type="region of interest" description="Disordered" evidence="3">
    <location>
        <begin position="479"/>
        <end position="498"/>
    </location>
</feature>
<evidence type="ECO:0000256" key="3">
    <source>
        <dbReference type="SAM" id="MobiDB-lite"/>
    </source>
</evidence>
<feature type="coiled-coil region" evidence="2">
    <location>
        <begin position="188"/>
        <end position="226"/>
    </location>
</feature>
<sequence>MVVDTSYYDLLGIQPTASALEIKKAYRKAAIRLHPDKNPDNPQAAAMFQEVGQAYQVLSDEQLRVKYDKYGKQESMPSEGFEDPAEFFSMIFGGESFKRWIGELSLLQEMTKTAELSGFDEEDESEKTKAETGKTETTKTETGQSETEIADSLKVDEIGEDKIGKTHDVSDTTSIHEQPLTGKPALLLEDGKRTKEEEKKKRQEELEKFEEECRLKKEETKKELAKNLLDIIAKHTDASGTLDSDGLETEIKNEAESLKMESFGLEILHMLGGIYRAKARILLSRKSVWGPLKGWYWSAVETGKTVNHVFSTVKSALAAQRTMQDFVQMQLDNEYHAKKDADELAKEGEFHDANAEQEADAVHEPANKEEIEATDANVESKEETKEVKEPRKHTAEEMAEAEKMLMGQVLGAAWNGSKYEILGTVRGVCDAILYDEEVPIEERLARAEALRKIGHVFSSITRTETEDVEARIFEELVAESTKKKSRKPAPKAEEASQA</sequence>
<dbReference type="EMBL" id="LT635766">
    <property type="protein sequence ID" value="SGZ52989.1"/>
    <property type="molecule type" value="Genomic_DNA"/>
</dbReference>
<dbReference type="PANTHER" id="PTHR45006:SF1">
    <property type="entry name" value="DNAJ-LIKE PROTEIN 1"/>
    <property type="match status" value="1"/>
</dbReference>
<organism evidence="5 6">
    <name type="scientific">Sungouiella intermedia</name>
    <dbReference type="NCBI Taxonomy" id="45354"/>
    <lineage>
        <taxon>Eukaryota</taxon>
        <taxon>Fungi</taxon>
        <taxon>Dikarya</taxon>
        <taxon>Ascomycota</taxon>
        <taxon>Saccharomycotina</taxon>
        <taxon>Pichiomycetes</taxon>
        <taxon>Metschnikowiaceae</taxon>
        <taxon>Sungouiella</taxon>
    </lineage>
</organism>
<dbReference type="PROSITE" id="PS00636">
    <property type="entry name" value="DNAJ_1"/>
    <property type="match status" value="1"/>
</dbReference>
<reference evidence="5 6" key="1">
    <citation type="submission" date="2016-10" db="EMBL/GenBank/DDBJ databases">
        <authorList>
            <person name="de Groot N.N."/>
        </authorList>
    </citation>
    <scope>NUCLEOTIDE SEQUENCE [LARGE SCALE GENOMIC DNA]</scope>
    <source>
        <strain evidence="5 6">PYCC 4715</strain>
    </source>
</reference>
<dbReference type="Gene3D" id="1.10.287.110">
    <property type="entry name" value="DnaJ domain"/>
    <property type="match status" value="1"/>
</dbReference>
<feature type="region of interest" description="Disordered" evidence="3">
    <location>
        <begin position="355"/>
        <end position="395"/>
    </location>
</feature>
<feature type="compositionally biased region" description="Basic and acidic residues" evidence="3">
    <location>
        <begin position="126"/>
        <end position="139"/>
    </location>
</feature>
<dbReference type="Proteomes" id="UP000182259">
    <property type="component" value="Chromosome III"/>
</dbReference>
<dbReference type="InterPro" id="IPR018253">
    <property type="entry name" value="DnaJ_domain_CS"/>
</dbReference>
<feature type="compositionally biased region" description="Basic and acidic residues" evidence="3">
    <location>
        <begin position="378"/>
        <end position="395"/>
    </location>
</feature>